<evidence type="ECO:0000256" key="1">
    <source>
        <dbReference type="SAM" id="MobiDB-lite"/>
    </source>
</evidence>
<accession>A0AAN8F160</accession>
<proteinExistence type="predicted"/>
<gene>
    <name evidence="2" type="ORF">GCK32_021541</name>
</gene>
<sequence>MVIFKHNETGVQVEAVNLPPWTRSQETLSLSDGKRITKSGESTKRNSIHSNPRRPPSNRSSPVRQHLHAPQEYP</sequence>
<comment type="caution">
    <text evidence="2">The sequence shown here is derived from an EMBL/GenBank/DDBJ whole genome shotgun (WGS) entry which is preliminary data.</text>
</comment>
<evidence type="ECO:0000313" key="3">
    <source>
        <dbReference type="Proteomes" id="UP001331761"/>
    </source>
</evidence>
<evidence type="ECO:0000313" key="2">
    <source>
        <dbReference type="EMBL" id="KAK5966849.1"/>
    </source>
</evidence>
<name>A0AAN8F160_TRICO</name>
<keyword evidence="3" id="KW-1185">Reference proteome</keyword>
<dbReference type="AlphaFoldDB" id="A0AAN8F160"/>
<feature type="region of interest" description="Disordered" evidence="1">
    <location>
        <begin position="26"/>
        <end position="74"/>
    </location>
</feature>
<dbReference type="Proteomes" id="UP001331761">
    <property type="component" value="Unassembled WGS sequence"/>
</dbReference>
<reference evidence="2 3" key="1">
    <citation type="submission" date="2019-10" db="EMBL/GenBank/DDBJ databases">
        <title>Assembly and Annotation for the nematode Trichostrongylus colubriformis.</title>
        <authorList>
            <person name="Martin J."/>
        </authorList>
    </citation>
    <scope>NUCLEOTIDE SEQUENCE [LARGE SCALE GENOMIC DNA]</scope>
    <source>
        <strain evidence="2">G859</strain>
        <tissue evidence="2">Whole worm</tissue>
    </source>
</reference>
<organism evidence="2 3">
    <name type="scientific">Trichostrongylus colubriformis</name>
    <name type="common">Black scour worm</name>
    <dbReference type="NCBI Taxonomy" id="6319"/>
    <lineage>
        <taxon>Eukaryota</taxon>
        <taxon>Metazoa</taxon>
        <taxon>Ecdysozoa</taxon>
        <taxon>Nematoda</taxon>
        <taxon>Chromadorea</taxon>
        <taxon>Rhabditida</taxon>
        <taxon>Rhabditina</taxon>
        <taxon>Rhabditomorpha</taxon>
        <taxon>Strongyloidea</taxon>
        <taxon>Trichostrongylidae</taxon>
        <taxon>Trichostrongylus</taxon>
    </lineage>
</organism>
<dbReference type="EMBL" id="WIXE01023037">
    <property type="protein sequence ID" value="KAK5966849.1"/>
    <property type="molecule type" value="Genomic_DNA"/>
</dbReference>
<protein>
    <submittedName>
        <fullName evidence="2">Uncharacterized protein</fullName>
    </submittedName>
</protein>